<accession>A0ABM1A012</accession>
<evidence type="ECO:0000313" key="3">
    <source>
        <dbReference type="Proteomes" id="UP000694888"/>
    </source>
</evidence>
<keyword evidence="2" id="KW-1133">Transmembrane helix</keyword>
<dbReference type="RefSeq" id="XP_012938057.1">
    <property type="nucleotide sequence ID" value="XM_013082603.1"/>
</dbReference>
<evidence type="ECO:0000256" key="2">
    <source>
        <dbReference type="SAM" id="Phobius"/>
    </source>
</evidence>
<evidence type="ECO:0000313" key="4">
    <source>
        <dbReference type="RefSeq" id="XP_012938057.1"/>
    </source>
</evidence>
<feature type="transmembrane region" description="Helical" evidence="2">
    <location>
        <begin position="171"/>
        <end position="192"/>
    </location>
</feature>
<keyword evidence="2" id="KW-0472">Membrane</keyword>
<sequence>MPGIYDYVHKGSDCTGQLDIGCSRDSEIVVDGRCPGGESADVLQCYANWTENDRVFLIAGRAGDLRKAADCLVYKVTAKGYELEADPSCGSERVNVMGRPIDFIVKSPSKPCTMSTTKSATIYPAQSQESRDETGIYDTQQPGKKSGPSSEVIETPPRNKNPNGVIGRRSGVTMCSLAFLSLSFVMATTMTLTR</sequence>
<feature type="compositionally biased region" description="Polar residues" evidence="1">
    <location>
        <begin position="111"/>
        <end position="128"/>
    </location>
</feature>
<organism evidence="3 4">
    <name type="scientific">Aplysia californica</name>
    <name type="common">California sea hare</name>
    <dbReference type="NCBI Taxonomy" id="6500"/>
    <lineage>
        <taxon>Eukaryota</taxon>
        <taxon>Metazoa</taxon>
        <taxon>Spiralia</taxon>
        <taxon>Lophotrochozoa</taxon>
        <taxon>Mollusca</taxon>
        <taxon>Gastropoda</taxon>
        <taxon>Heterobranchia</taxon>
        <taxon>Euthyneura</taxon>
        <taxon>Tectipleura</taxon>
        <taxon>Aplysiida</taxon>
        <taxon>Aplysioidea</taxon>
        <taxon>Aplysiidae</taxon>
        <taxon>Aplysia</taxon>
    </lineage>
</organism>
<dbReference type="GeneID" id="101853387"/>
<evidence type="ECO:0000256" key="1">
    <source>
        <dbReference type="SAM" id="MobiDB-lite"/>
    </source>
</evidence>
<feature type="region of interest" description="Disordered" evidence="1">
    <location>
        <begin position="111"/>
        <end position="167"/>
    </location>
</feature>
<dbReference type="Proteomes" id="UP000694888">
    <property type="component" value="Unplaced"/>
</dbReference>
<protein>
    <submittedName>
        <fullName evidence="4">Uncharacterized protein LOC101853387</fullName>
    </submittedName>
</protein>
<gene>
    <name evidence="4" type="primary">LOC101853387</name>
</gene>
<reference evidence="4" key="1">
    <citation type="submission" date="2025-08" db="UniProtKB">
        <authorList>
            <consortium name="RefSeq"/>
        </authorList>
    </citation>
    <scope>IDENTIFICATION</scope>
</reference>
<proteinExistence type="predicted"/>
<keyword evidence="3" id="KW-1185">Reference proteome</keyword>
<name>A0ABM1A012_APLCA</name>
<feature type="compositionally biased region" description="Polar residues" evidence="1">
    <location>
        <begin position="137"/>
        <end position="149"/>
    </location>
</feature>
<keyword evidence="2" id="KW-0812">Transmembrane</keyword>